<feature type="transmembrane region" description="Helical" evidence="8">
    <location>
        <begin position="67"/>
        <end position="87"/>
    </location>
</feature>
<sequence length="238" mass="25018">MLVSAAVMTFGAAYVRGLTGFGMAIILVPMLGLIVSPGEAVVLGILLQVLIGPVGLRIIYADAHRQSALTIAAFAVLATPLGIWFLKAVTPDVARLLIVLIAIGAFVLVLLPPRGEVRPGVKETAMTGIAAGILTGFAAMPGPPVVPYYLRQPIPPAEARASMMLVFFATAIAGTLSAFALGLASWRLFWLSLILFLPMLAGNWLGAKSFGRVPANLWRMFVALILGLAAISAVVRLF</sequence>
<evidence type="ECO:0000256" key="5">
    <source>
        <dbReference type="ARBA" id="ARBA00022692"/>
    </source>
</evidence>
<evidence type="ECO:0000256" key="3">
    <source>
        <dbReference type="ARBA" id="ARBA00022448"/>
    </source>
</evidence>
<dbReference type="PANTHER" id="PTHR30269">
    <property type="entry name" value="TRANSMEMBRANE PROTEIN YFCA"/>
    <property type="match status" value="1"/>
</dbReference>
<comment type="subcellular location">
    <subcellularLocation>
        <location evidence="1 8">Cell membrane</location>
        <topology evidence="1 8">Multi-pass membrane protein</topology>
    </subcellularLocation>
</comment>
<feature type="transmembrane region" description="Helical" evidence="8">
    <location>
        <begin position="124"/>
        <end position="141"/>
    </location>
</feature>
<keyword evidence="4 8" id="KW-1003">Cell membrane</keyword>
<proteinExistence type="inferred from homology"/>
<comment type="caution">
    <text evidence="9">The sequence shown here is derived from an EMBL/GenBank/DDBJ whole genome shotgun (WGS) entry which is preliminary data.</text>
</comment>
<dbReference type="Proteomes" id="UP000320160">
    <property type="component" value="Unassembled WGS sequence"/>
</dbReference>
<evidence type="ECO:0000256" key="4">
    <source>
        <dbReference type="ARBA" id="ARBA00022475"/>
    </source>
</evidence>
<keyword evidence="5 8" id="KW-0812">Transmembrane</keyword>
<keyword evidence="3" id="KW-0813">Transport</keyword>
<feature type="transmembrane region" description="Helical" evidence="8">
    <location>
        <begin position="188"/>
        <end position="205"/>
    </location>
</feature>
<comment type="similarity">
    <text evidence="2 8">Belongs to the 4-toluene sulfonate uptake permease (TSUP) (TC 2.A.102) family.</text>
</comment>
<evidence type="ECO:0000256" key="1">
    <source>
        <dbReference type="ARBA" id="ARBA00004651"/>
    </source>
</evidence>
<dbReference type="PANTHER" id="PTHR30269:SF37">
    <property type="entry name" value="MEMBRANE TRANSPORTER PROTEIN"/>
    <property type="match status" value="1"/>
</dbReference>
<keyword evidence="10" id="KW-1185">Reference proteome</keyword>
<protein>
    <recommendedName>
        <fullName evidence="8">Probable membrane transporter protein</fullName>
    </recommendedName>
</protein>
<evidence type="ECO:0000313" key="9">
    <source>
        <dbReference type="EMBL" id="TSB02655.1"/>
    </source>
</evidence>
<evidence type="ECO:0000256" key="8">
    <source>
        <dbReference type="RuleBase" id="RU363041"/>
    </source>
</evidence>
<keyword evidence="6 8" id="KW-1133">Transmembrane helix</keyword>
<keyword evidence="7 8" id="KW-0472">Membrane</keyword>
<evidence type="ECO:0000256" key="6">
    <source>
        <dbReference type="ARBA" id="ARBA00022989"/>
    </source>
</evidence>
<feature type="transmembrane region" description="Helical" evidence="8">
    <location>
        <begin position="40"/>
        <end position="60"/>
    </location>
</feature>
<accession>A0A553WD81</accession>
<dbReference type="AlphaFoldDB" id="A0A553WD81"/>
<dbReference type="InterPro" id="IPR002781">
    <property type="entry name" value="TM_pro_TauE-like"/>
</dbReference>
<feature type="transmembrane region" description="Helical" evidence="8">
    <location>
        <begin position="217"/>
        <end position="237"/>
    </location>
</feature>
<organism evidence="9 10">
    <name type="scientific">Sphingorhabdus contaminans</name>
    <dbReference type="NCBI Taxonomy" id="1343899"/>
    <lineage>
        <taxon>Bacteria</taxon>
        <taxon>Pseudomonadati</taxon>
        <taxon>Pseudomonadota</taxon>
        <taxon>Alphaproteobacteria</taxon>
        <taxon>Sphingomonadales</taxon>
        <taxon>Sphingomonadaceae</taxon>
        <taxon>Sphingorhabdus</taxon>
    </lineage>
</organism>
<dbReference type="OrthoDB" id="7345770at2"/>
<gene>
    <name evidence="9" type="ORF">FOM92_13570</name>
</gene>
<evidence type="ECO:0000256" key="2">
    <source>
        <dbReference type="ARBA" id="ARBA00009142"/>
    </source>
</evidence>
<dbReference type="Pfam" id="PF01925">
    <property type="entry name" value="TauE"/>
    <property type="match status" value="1"/>
</dbReference>
<dbReference type="GO" id="GO:0005886">
    <property type="term" value="C:plasma membrane"/>
    <property type="evidence" value="ECO:0007669"/>
    <property type="project" value="UniProtKB-SubCell"/>
</dbReference>
<name>A0A553WD81_9SPHN</name>
<feature type="transmembrane region" description="Helical" evidence="8">
    <location>
        <begin position="93"/>
        <end position="112"/>
    </location>
</feature>
<dbReference type="EMBL" id="VKKU01000002">
    <property type="protein sequence ID" value="TSB02655.1"/>
    <property type="molecule type" value="Genomic_DNA"/>
</dbReference>
<feature type="transmembrane region" description="Helical" evidence="8">
    <location>
        <begin position="161"/>
        <end position="181"/>
    </location>
</feature>
<dbReference type="InterPro" id="IPR052017">
    <property type="entry name" value="TSUP"/>
</dbReference>
<evidence type="ECO:0000313" key="10">
    <source>
        <dbReference type="Proteomes" id="UP000320160"/>
    </source>
</evidence>
<feature type="transmembrane region" description="Helical" evidence="8">
    <location>
        <begin position="12"/>
        <end position="34"/>
    </location>
</feature>
<evidence type="ECO:0000256" key="7">
    <source>
        <dbReference type="ARBA" id="ARBA00023136"/>
    </source>
</evidence>
<reference evidence="9 10" key="1">
    <citation type="submission" date="2019-07" db="EMBL/GenBank/DDBJ databases">
        <authorList>
            <person name="Park M."/>
        </authorList>
    </citation>
    <scope>NUCLEOTIDE SEQUENCE [LARGE SCALE GENOMIC DNA]</scope>
    <source>
        <strain evidence="9 10">KCTC32445</strain>
    </source>
</reference>